<reference evidence="2" key="1">
    <citation type="journal article" date="2021" name="Front. Microbiol.">
        <title>Comprehensive Comparative Genomics and Phenotyping of Methylobacterium Species.</title>
        <authorList>
            <person name="Alessa O."/>
            <person name="Ogura Y."/>
            <person name="Fujitani Y."/>
            <person name="Takami H."/>
            <person name="Hayashi T."/>
            <person name="Sahin N."/>
            <person name="Tani A."/>
        </authorList>
    </citation>
    <scope>NUCLEOTIDE SEQUENCE</scope>
    <source>
        <strain evidence="2">DSM 19015</strain>
    </source>
</reference>
<comment type="caution">
    <text evidence="2">The sequence shown here is derived from an EMBL/GenBank/DDBJ whole genome shotgun (WGS) entry which is preliminary data.</text>
</comment>
<feature type="transmembrane region" description="Helical" evidence="1">
    <location>
        <begin position="6"/>
        <end position="27"/>
    </location>
</feature>
<accession>A0ABQ4S7G5</accession>
<proteinExistence type="predicted"/>
<evidence type="ECO:0000256" key="1">
    <source>
        <dbReference type="SAM" id="Phobius"/>
    </source>
</evidence>
<keyword evidence="3" id="KW-1185">Reference proteome</keyword>
<keyword evidence="1" id="KW-0812">Transmembrane</keyword>
<gene>
    <name evidence="2" type="ORF">OCOJLMKI_4976</name>
</gene>
<protein>
    <submittedName>
        <fullName evidence="2">Uncharacterized protein</fullName>
    </submittedName>
</protein>
<reference evidence="2" key="2">
    <citation type="submission" date="2021-08" db="EMBL/GenBank/DDBJ databases">
        <authorList>
            <person name="Tani A."/>
            <person name="Ola A."/>
            <person name="Ogura Y."/>
            <person name="Katsura K."/>
            <person name="Hayashi T."/>
        </authorList>
    </citation>
    <scope>NUCLEOTIDE SEQUENCE</scope>
    <source>
        <strain evidence="2">DSM 19015</strain>
    </source>
</reference>
<evidence type="ECO:0000313" key="2">
    <source>
        <dbReference type="EMBL" id="GJD97743.1"/>
    </source>
</evidence>
<name>A0ABQ4S7G5_9HYPH</name>
<organism evidence="2 3">
    <name type="scientific">Methylobacterium iners</name>
    <dbReference type="NCBI Taxonomy" id="418707"/>
    <lineage>
        <taxon>Bacteria</taxon>
        <taxon>Pseudomonadati</taxon>
        <taxon>Pseudomonadota</taxon>
        <taxon>Alphaproteobacteria</taxon>
        <taxon>Hyphomicrobiales</taxon>
        <taxon>Methylobacteriaceae</taxon>
        <taxon>Methylobacterium</taxon>
    </lineage>
</organism>
<keyword evidence="1" id="KW-0472">Membrane</keyword>
<dbReference type="Proteomes" id="UP001055125">
    <property type="component" value="Unassembled WGS sequence"/>
</dbReference>
<sequence length="32" mass="3413">MSTLQMLAFCYALLSTGAIIGFFLGALMRSGK</sequence>
<dbReference type="EMBL" id="BPQP01000105">
    <property type="protein sequence ID" value="GJD97743.1"/>
    <property type="molecule type" value="Genomic_DNA"/>
</dbReference>
<evidence type="ECO:0000313" key="3">
    <source>
        <dbReference type="Proteomes" id="UP001055125"/>
    </source>
</evidence>
<keyword evidence="1" id="KW-1133">Transmembrane helix</keyword>